<dbReference type="InterPro" id="IPR050789">
    <property type="entry name" value="Diverse_Enzym_Activities"/>
</dbReference>
<sequence length="359" mass="38691">MARRVVWIPAVTAVALLVFLLAMGGWDARYVTRVLWHRGSDVSDVEWKAHVAVAPAAPRPWPTGDCPVTDPPTGNAQSLVIVHGGRMVCQWYGPDSGPERPAPAFSVSKTVLALLISRAVEDGELSGLDLSLGEAVPELTQRDPRFADITLADLVDMRSGITFSESVPFPWVNQDQAAVYYATDLRRTVVERPQVTSTPGPFTYNDYAPNLTGLAYERTTGALVTDAPLEGLWRDLGAQDPVLWCVDDQGFPYHESGLVVTARDLARIGQLVLDDGDDPFVARSLTPSGAATTLGPIDVGYRNGWWVLPGGDLAAMGAHGQIMVVSPTTDTVVVRMGADEGPNIELATRLQALAHRFPT</sequence>
<protein>
    <submittedName>
        <fullName evidence="2">Serine hydrolase</fullName>
    </submittedName>
</protein>
<dbReference type="RefSeq" id="WP_349299980.1">
    <property type="nucleotide sequence ID" value="NZ_JBEDNQ010000009.1"/>
</dbReference>
<dbReference type="EMBL" id="JBEDNQ010000009">
    <property type="protein sequence ID" value="MEQ3552906.1"/>
    <property type="molecule type" value="Genomic_DNA"/>
</dbReference>
<dbReference type="SUPFAM" id="SSF56601">
    <property type="entry name" value="beta-lactamase/transpeptidase-like"/>
    <property type="match status" value="1"/>
</dbReference>
<reference evidence="2 3" key="1">
    <citation type="submission" date="2024-03" db="EMBL/GenBank/DDBJ databases">
        <title>Draft genome sequence of Pseudonocardia nematodicida JCM 31783.</title>
        <authorList>
            <person name="Butdee W."/>
            <person name="Duangmal K."/>
        </authorList>
    </citation>
    <scope>NUCLEOTIDE SEQUENCE [LARGE SCALE GENOMIC DNA]</scope>
    <source>
        <strain evidence="2 3">JCM 31783</strain>
    </source>
</reference>
<dbReference type="Gene3D" id="3.40.710.10">
    <property type="entry name" value="DD-peptidase/beta-lactamase superfamily"/>
    <property type="match status" value="1"/>
</dbReference>
<dbReference type="PANTHER" id="PTHR43283:SF7">
    <property type="entry name" value="BETA-LACTAMASE-RELATED DOMAIN-CONTAINING PROTEIN"/>
    <property type="match status" value="1"/>
</dbReference>
<dbReference type="InterPro" id="IPR001466">
    <property type="entry name" value="Beta-lactam-related"/>
</dbReference>
<feature type="domain" description="Beta-lactamase-related" evidence="1">
    <location>
        <begin position="78"/>
        <end position="343"/>
    </location>
</feature>
<evidence type="ECO:0000313" key="3">
    <source>
        <dbReference type="Proteomes" id="UP001494902"/>
    </source>
</evidence>
<name>A0ABV1KFF1_9PSEU</name>
<accession>A0ABV1KFF1</accession>
<dbReference type="InterPro" id="IPR012338">
    <property type="entry name" value="Beta-lactam/transpept-like"/>
</dbReference>
<dbReference type="Pfam" id="PF00144">
    <property type="entry name" value="Beta-lactamase"/>
    <property type="match status" value="1"/>
</dbReference>
<organism evidence="2 3">
    <name type="scientific">Pseudonocardia nematodicida</name>
    <dbReference type="NCBI Taxonomy" id="1206997"/>
    <lineage>
        <taxon>Bacteria</taxon>
        <taxon>Bacillati</taxon>
        <taxon>Actinomycetota</taxon>
        <taxon>Actinomycetes</taxon>
        <taxon>Pseudonocardiales</taxon>
        <taxon>Pseudonocardiaceae</taxon>
        <taxon>Pseudonocardia</taxon>
    </lineage>
</organism>
<proteinExistence type="predicted"/>
<evidence type="ECO:0000313" key="2">
    <source>
        <dbReference type="EMBL" id="MEQ3552906.1"/>
    </source>
</evidence>
<keyword evidence="2" id="KW-0378">Hydrolase</keyword>
<keyword evidence="3" id="KW-1185">Reference proteome</keyword>
<dbReference type="PANTHER" id="PTHR43283">
    <property type="entry name" value="BETA-LACTAMASE-RELATED"/>
    <property type="match status" value="1"/>
</dbReference>
<comment type="caution">
    <text evidence="2">The sequence shown here is derived from an EMBL/GenBank/DDBJ whole genome shotgun (WGS) entry which is preliminary data.</text>
</comment>
<gene>
    <name evidence="2" type="ORF">WIS52_20765</name>
</gene>
<dbReference type="GO" id="GO:0016787">
    <property type="term" value="F:hydrolase activity"/>
    <property type="evidence" value="ECO:0007669"/>
    <property type="project" value="UniProtKB-KW"/>
</dbReference>
<dbReference type="Proteomes" id="UP001494902">
    <property type="component" value="Unassembled WGS sequence"/>
</dbReference>
<evidence type="ECO:0000259" key="1">
    <source>
        <dbReference type="Pfam" id="PF00144"/>
    </source>
</evidence>